<sequence length="423" mass="45313">MAIIMHGSWTLRVGAHDSKLTQRFVVSGADTGNGSHEAAAGTAVFVSGRQWSLRLQHRPEGQAWQDSPARIGFPWLEAGLLRMEVRTDTPAADALVLGCSLPASSEDTLIYGTARGYAGANLFNPARDDLIVIDPPVAVHELCRRFPALYPVIEKLHPERLRRFPQPAADAELTPLVLPTGLPAQAQGLLLHSQPAPAALAALARADDLDRAQAQAVAALGTTVQRCTEAGTLSAGLGRLRRAELDALAELRDAGLRPGCEARPAAGLLLRVQRYERSAVENLGGPYGGTGRRETLGFAITDEQGHYLFRLSREHGAGAGRPDLIVQSLCNGLTPTWESAPYSQVANVQRLDLCIPNAGLQARRTRSGRRAVQHGGELVAFDTAAHDARAPANDPGGRVCHHPTRVWPRLESGPWGGGRRQSV</sequence>
<dbReference type="Proteomes" id="UP000295106">
    <property type="component" value="Unassembled WGS sequence"/>
</dbReference>
<comment type="caution">
    <text evidence="1">The sequence shown here is derived from an EMBL/GenBank/DDBJ whole genome shotgun (WGS) entry which is preliminary data.</text>
</comment>
<dbReference type="AlphaFoldDB" id="A0A4R2M4H7"/>
<organism evidence="1 2">
    <name type="scientific">Rubrivivax gelatinosus</name>
    <name type="common">Rhodocyclus gelatinosus</name>
    <name type="synonym">Rhodopseudomonas gelatinosa</name>
    <dbReference type="NCBI Taxonomy" id="28068"/>
    <lineage>
        <taxon>Bacteria</taxon>
        <taxon>Pseudomonadati</taxon>
        <taxon>Pseudomonadota</taxon>
        <taxon>Betaproteobacteria</taxon>
        <taxon>Burkholderiales</taxon>
        <taxon>Sphaerotilaceae</taxon>
        <taxon>Rubrivivax</taxon>
    </lineage>
</organism>
<gene>
    <name evidence="1" type="ORF">EV684_11410</name>
</gene>
<evidence type="ECO:0000313" key="1">
    <source>
        <dbReference type="EMBL" id="TCO99714.1"/>
    </source>
</evidence>
<dbReference type="OrthoDB" id="9157572at2"/>
<dbReference type="RefSeq" id="WP_132649025.1">
    <property type="nucleotide sequence ID" value="NZ_CP181386.1"/>
</dbReference>
<reference evidence="1 2" key="1">
    <citation type="submission" date="2019-03" db="EMBL/GenBank/DDBJ databases">
        <title>Genomic Encyclopedia of Type Strains, Phase IV (KMG-IV): sequencing the most valuable type-strain genomes for metagenomic binning, comparative biology and taxonomic classification.</title>
        <authorList>
            <person name="Goeker M."/>
        </authorList>
    </citation>
    <scope>NUCLEOTIDE SEQUENCE [LARGE SCALE GENOMIC DNA]</scope>
    <source>
        <strain evidence="1 2">DSM 1709</strain>
    </source>
</reference>
<proteinExistence type="predicted"/>
<dbReference type="EMBL" id="SLXD01000014">
    <property type="protein sequence ID" value="TCO99714.1"/>
    <property type="molecule type" value="Genomic_DNA"/>
</dbReference>
<evidence type="ECO:0000313" key="2">
    <source>
        <dbReference type="Proteomes" id="UP000295106"/>
    </source>
</evidence>
<dbReference type="GeneID" id="99685524"/>
<name>A0A4R2M4H7_RUBGE</name>
<accession>A0A4R2M4H7</accession>
<protein>
    <submittedName>
        <fullName evidence="1">Uncharacterized protein</fullName>
    </submittedName>
</protein>